<accession>A4U412</accession>
<feature type="domain" description="Allophanate hydrolase C-terminal" evidence="1">
    <location>
        <begin position="1"/>
        <end position="35"/>
    </location>
</feature>
<evidence type="ECO:0000313" key="2">
    <source>
        <dbReference type="EMBL" id="CAM77619.1"/>
    </source>
</evidence>
<dbReference type="AlphaFoldDB" id="A4U412"/>
<dbReference type="Gene3D" id="3.10.490.10">
    <property type="entry name" value="Gamma-glutamyl cyclotransferase-like"/>
    <property type="match status" value="1"/>
</dbReference>
<sequence>MAAAAFGSVCDQIFAPLGIGTLTLAGGTLVKGFIC</sequence>
<evidence type="ECO:0000259" key="1">
    <source>
        <dbReference type="Pfam" id="PF21986"/>
    </source>
</evidence>
<reference evidence="2" key="1">
    <citation type="journal article" date="2007" name="J. Bacteriol.">
        <title>Comparative genome analysis of four magnetotactic bacteria reveals a complex set of group-specific genes implicated in magnetosome biomineralization and function.</title>
        <authorList>
            <person name="Richter M."/>
            <person name="Kube M."/>
            <person name="Bazylinski D.A."/>
            <person name="Lombardot T."/>
            <person name="Gloeckner F.O."/>
            <person name="Reinhardt R."/>
            <person name="Schueler D."/>
        </authorList>
    </citation>
    <scope>NUCLEOTIDE SEQUENCE</scope>
    <source>
        <strain evidence="2">MSR-1</strain>
    </source>
</reference>
<protein>
    <recommendedName>
        <fullName evidence="1">Allophanate hydrolase C-terminal domain-containing protein</fullName>
    </recommendedName>
</protein>
<name>A4U412_9PROT</name>
<organism evidence="2">
    <name type="scientific">Magnetospirillum gryphiswaldense</name>
    <dbReference type="NCBI Taxonomy" id="55518"/>
    <lineage>
        <taxon>Bacteria</taxon>
        <taxon>Pseudomonadati</taxon>
        <taxon>Pseudomonadota</taxon>
        <taxon>Alphaproteobacteria</taxon>
        <taxon>Rhodospirillales</taxon>
        <taxon>Rhodospirillaceae</taxon>
        <taxon>Magnetospirillum</taxon>
    </lineage>
</organism>
<proteinExistence type="predicted"/>
<dbReference type="Pfam" id="PF21986">
    <property type="entry name" value="AH_C"/>
    <property type="match status" value="1"/>
</dbReference>
<dbReference type="EMBL" id="CU459003">
    <property type="protein sequence ID" value="CAM77619.1"/>
    <property type="molecule type" value="Genomic_DNA"/>
</dbReference>
<dbReference type="InterPro" id="IPR053844">
    <property type="entry name" value="AH_C"/>
</dbReference>
<gene>
    <name evidence="2" type="ORF">MGR_0304</name>
</gene>